<gene>
    <name evidence="1" type="ORF">EGT74_00180</name>
</gene>
<evidence type="ECO:0000313" key="1">
    <source>
        <dbReference type="EMBL" id="RPE12009.1"/>
    </source>
</evidence>
<sequence length="75" mass="8449">MCGHNGIFIAAGPQKPRQSARAPVWAVREIRKGVRAGMENIEAASKWFSWLTKRRASGVGIFLIMTELFDRYKIA</sequence>
<organism evidence="1 2">
    <name type="scientific">Chitinophaga lutea</name>
    <dbReference type="NCBI Taxonomy" id="2488634"/>
    <lineage>
        <taxon>Bacteria</taxon>
        <taxon>Pseudomonadati</taxon>
        <taxon>Bacteroidota</taxon>
        <taxon>Chitinophagia</taxon>
        <taxon>Chitinophagales</taxon>
        <taxon>Chitinophagaceae</taxon>
        <taxon>Chitinophaga</taxon>
    </lineage>
</organism>
<dbReference type="EMBL" id="RPDH01000001">
    <property type="protein sequence ID" value="RPE12009.1"/>
    <property type="molecule type" value="Genomic_DNA"/>
</dbReference>
<keyword evidence="2" id="KW-1185">Reference proteome</keyword>
<dbReference type="AlphaFoldDB" id="A0A3N4PYP6"/>
<dbReference type="Proteomes" id="UP000278351">
    <property type="component" value="Unassembled WGS sequence"/>
</dbReference>
<protein>
    <submittedName>
        <fullName evidence="1">Uncharacterized protein</fullName>
    </submittedName>
</protein>
<evidence type="ECO:0000313" key="2">
    <source>
        <dbReference type="Proteomes" id="UP000278351"/>
    </source>
</evidence>
<name>A0A3N4PYP6_9BACT</name>
<accession>A0A3N4PYP6</accession>
<comment type="caution">
    <text evidence="1">The sequence shown here is derived from an EMBL/GenBank/DDBJ whole genome shotgun (WGS) entry which is preliminary data.</text>
</comment>
<reference evidence="1 2" key="1">
    <citation type="submission" date="2018-11" db="EMBL/GenBank/DDBJ databases">
        <title>Chitinophaga lutea sp.nov., isolate from arsenic contaminated soil.</title>
        <authorList>
            <person name="Zong Y."/>
        </authorList>
    </citation>
    <scope>NUCLEOTIDE SEQUENCE [LARGE SCALE GENOMIC DNA]</scope>
    <source>
        <strain evidence="1 2">ZY74</strain>
    </source>
</reference>
<proteinExistence type="predicted"/>